<dbReference type="GO" id="GO:0006260">
    <property type="term" value="P:DNA replication"/>
    <property type="evidence" value="ECO:0007669"/>
    <property type="project" value="UniProtKB-KW"/>
</dbReference>
<dbReference type="EMBL" id="CP034752">
    <property type="protein sequence ID" value="QBH97361.1"/>
    <property type="molecule type" value="Genomic_DNA"/>
</dbReference>
<dbReference type="InterPro" id="IPR008766">
    <property type="entry name" value="Replication_gene_A-like"/>
</dbReference>
<gene>
    <name evidence="10" type="ORF">EKN56_13705</name>
</gene>
<evidence type="ECO:0000256" key="2">
    <source>
        <dbReference type="ARBA" id="ARBA00009260"/>
    </source>
</evidence>
<reference evidence="10 11" key="1">
    <citation type="submission" date="2019-03" db="EMBL/GenBank/DDBJ databases">
        <title>Pragia sp. nov. isolated from the gut tract of Carduelis flavirostris.</title>
        <authorList>
            <person name="Ge Y."/>
        </authorList>
    </citation>
    <scope>NUCLEOTIDE SEQUENCE [LARGE SCALE GENOMIC DNA]</scope>
    <source>
        <strain evidence="10 11">CF-458</strain>
    </source>
</reference>
<feature type="coiled-coil region" evidence="7">
    <location>
        <begin position="73"/>
        <end position="100"/>
    </location>
</feature>
<protein>
    <submittedName>
        <fullName evidence="10">Replication endonuclease</fullName>
    </submittedName>
</protein>
<organism evidence="10 11">
    <name type="scientific">Limnobaculum zhutongyuii</name>
    <dbReference type="NCBI Taxonomy" id="2498113"/>
    <lineage>
        <taxon>Bacteria</taxon>
        <taxon>Pseudomonadati</taxon>
        <taxon>Pseudomonadota</taxon>
        <taxon>Gammaproteobacteria</taxon>
        <taxon>Enterobacterales</taxon>
        <taxon>Budviciaceae</taxon>
        <taxon>Limnobaculum</taxon>
    </lineage>
</organism>
<evidence type="ECO:0000256" key="5">
    <source>
        <dbReference type="ARBA" id="ARBA00022759"/>
    </source>
</evidence>
<name>A0A411WM82_9GAMM</name>
<evidence type="ECO:0000256" key="4">
    <source>
        <dbReference type="ARBA" id="ARBA00022722"/>
    </source>
</evidence>
<accession>A0A411WM82</accession>
<dbReference type="KEGG" id="prag:EKN56_13705"/>
<dbReference type="Pfam" id="PF05840">
    <property type="entry name" value="Phage_GPA"/>
    <property type="match status" value="1"/>
</dbReference>
<evidence type="ECO:0000256" key="3">
    <source>
        <dbReference type="ARBA" id="ARBA00022705"/>
    </source>
</evidence>
<keyword evidence="5 10" id="KW-0255">Endonuclease</keyword>
<dbReference type="Proteomes" id="UP000293154">
    <property type="component" value="Chromosome"/>
</dbReference>
<dbReference type="GO" id="GO:0004519">
    <property type="term" value="F:endonuclease activity"/>
    <property type="evidence" value="ECO:0007669"/>
    <property type="project" value="UniProtKB-KW"/>
</dbReference>
<comment type="function">
    <text evidence="1">Possible endonuclease which induces a single-strand cut and initiates DNA replication.</text>
</comment>
<evidence type="ECO:0000256" key="7">
    <source>
        <dbReference type="SAM" id="Coils"/>
    </source>
</evidence>
<sequence length="840" mass="95961">MTTETHGRYAPSEPAPYPGIIDDTRYAYMWNKPRKAVGLFFDDEIDESEVFSVSPLVAKHLERMKHDWQPLGAAVIQRIKEQAQEERSEHERKKVTWAETPEGVEQRFNEQPSFIHQALLPKVNWLRQNRDQKHINAFFMGSVRKALLRLDAVRQRQSVNSGHGYELAAYYFRRWPHLATFSKKQVITVAHEIAARLTEMFETECSAIGSRPSEMSDDDLLWLYRHLGAEMFALRVTPPAWQSLNAKGGFSRTQCYSSLLRISNPDWWGRKLWRLRCEWRENQFRAAGVIHKKRMPYVSFDALNQWQEQRRKNRAFFQSHDLVDDEGNIVSLEDMVNASVSNPAIRRHELMNRMSGVELIAQSRGDVGIFLTITCPSKYHSNIHSGHQNPKWNHTTARQGQQYLCKVWGRATSALKRQALRPYGFRVAEPHHDGTPHWHALLFMPQDQVKETLAILREYFIKEDRHELGRNTGARFKSKKMDPRKGSATAYVAKYISKNIDGYALDGELDTETGKSLKDTAKYAMAWASQHNIRQFQPFGQPPVTVWRELRKLSNQLTGIQKEAGIFQPGKQMLPDAAMDNVMAAADAGCFATYIEKQGGVLIPRECYTVRLAYEEAEEVNAYGESPEKIFGVFSPHIGITSRICTRLTRWKICAKHKTDNGKARSADAEEVSGFSPSAGGAWSSVNNSTGDQKTDEKIAPVEEIGSTSEPEMSMSAIDFDKLDDKERRAMLRRLRKQPPDRRNVICSSTIQRKKTAGDQAFSPQADELIAKIEEFAQSLGWQLSQHETRRLAAGHKVDIDGRYYRARPDGCIYAGQPEPRARVSALMTRIHKLSMGTDF</sequence>
<proteinExistence type="inferred from homology"/>
<feature type="region of interest" description="Disordered" evidence="8">
    <location>
        <begin position="662"/>
        <end position="698"/>
    </location>
</feature>
<evidence type="ECO:0000256" key="6">
    <source>
        <dbReference type="ARBA" id="ARBA00022801"/>
    </source>
</evidence>
<dbReference type="AlphaFoldDB" id="A0A411WM82"/>
<keyword evidence="6" id="KW-0378">Hydrolase</keyword>
<feature type="domain" description="Replication gene A protein-like" evidence="9">
    <location>
        <begin position="185"/>
        <end position="503"/>
    </location>
</feature>
<evidence type="ECO:0000256" key="8">
    <source>
        <dbReference type="SAM" id="MobiDB-lite"/>
    </source>
</evidence>
<evidence type="ECO:0000259" key="9">
    <source>
        <dbReference type="Pfam" id="PF05840"/>
    </source>
</evidence>
<dbReference type="GO" id="GO:0016787">
    <property type="term" value="F:hydrolase activity"/>
    <property type="evidence" value="ECO:0007669"/>
    <property type="project" value="UniProtKB-KW"/>
</dbReference>
<dbReference type="OrthoDB" id="5568266at2"/>
<keyword evidence="11" id="KW-1185">Reference proteome</keyword>
<keyword evidence="3" id="KW-0235">DNA replication</keyword>
<evidence type="ECO:0000256" key="1">
    <source>
        <dbReference type="ARBA" id="ARBA00003293"/>
    </source>
</evidence>
<comment type="similarity">
    <text evidence="2">Belongs to the phage GPA family.</text>
</comment>
<evidence type="ECO:0000313" key="11">
    <source>
        <dbReference type="Proteomes" id="UP000293154"/>
    </source>
</evidence>
<evidence type="ECO:0000313" key="10">
    <source>
        <dbReference type="EMBL" id="QBH97361.1"/>
    </source>
</evidence>
<keyword evidence="4" id="KW-0540">Nuclease</keyword>
<keyword evidence="7" id="KW-0175">Coiled coil</keyword>
<dbReference type="RefSeq" id="WP_130592294.1">
    <property type="nucleotide sequence ID" value="NZ_CP034752.1"/>
</dbReference>